<dbReference type="InterPro" id="IPR001810">
    <property type="entry name" value="F-box_dom"/>
</dbReference>
<feature type="region of interest" description="Disordered" evidence="2">
    <location>
        <begin position="884"/>
        <end position="906"/>
    </location>
</feature>
<feature type="compositionally biased region" description="Low complexity" evidence="2">
    <location>
        <begin position="446"/>
        <end position="481"/>
    </location>
</feature>
<evidence type="ECO:0000256" key="2">
    <source>
        <dbReference type="SAM" id="MobiDB-lite"/>
    </source>
</evidence>
<protein>
    <submittedName>
        <fullName evidence="4">Uu.00g053990.m01.CDS01</fullName>
    </submittedName>
</protein>
<feature type="compositionally biased region" description="Polar residues" evidence="2">
    <location>
        <begin position="525"/>
        <end position="539"/>
    </location>
</feature>
<feature type="compositionally biased region" description="Polar residues" evidence="2">
    <location>
        <begin position="375"/>
        <end position="389"/>
    </location>
</feature>
<dbReference type="Pfam" id="PF12937">
    <property type="entry name" value="F-box-like"/>
    <property type="match status" value="1"/>
</dbReference>
<accession>A0AAI8VWI8</accession>
<evidence type="ECO:0000259" key="3">
    <source>
        <dbReference type="PROSITE" id="PS50181"/>
    </source>
</evidence>
<dbReference type="EMBL" id="CAUWAG010000019">
    <property type="protein sequence ID" value="CAJ2512384.1"/>
    <property type="molecule type" value="Genomic_DNA"/>
</dbReference>
<evidence type="ECO:0000313" key="4">
    <source>
        <dbReference type="EMBL" id="CAJ2512384.1"/>
    </source>
</evidence>
<evidence type="ECO:0000256" key="1">
    <source>
        <dbReference type="SAM" id="Coils"/>
    </source>
</evidence>
<organism evidence="4 5">
    <name type="scientific">Anthostomella pinea</name>
    <dbReference type="NCBI Taxonomy" id="933095"/>
    <lineage>
        <taxon>Eukaryota</taxon>
        <taxon>Fungi</taxon>
        <taxon>Dikarya</taxon>
        <taxon>Ascomycota</taxon>
        <taxon>Pezizomycotina</taxon>
        <taxon>Sordariomycetes</taxon>
        <taxon>Xylariomycetidae</taxon>
        <taxon>Xylariales</taxon>
        <taxon>Xylariaceae</taxon>
        <taxon>Anthostomella</taxon>
    </lineage>
</organism>
<dbReference type="AlphaFoldDB" id="A0AAI8VWI8"/>
<feature type="domain" description="F-box" evidence="3">
    <location>
        <begin position="23"/>
        <end position="68"/>
    </location>
</feature>
<feature type="coiled-coil region" evidence="1">
    <location>
        <begin position="555"/>
        <end position="624"/>
    </location>
</feature>
<name>A0AAI8VWI8_9PEZI</name>
<feature type="region of interest" description="Disordered" evidence="2">
    <location>
        <begin position="435"/>
        <end position="498"/>
    </location>
</feature>
<comment type="caution">
    <text evidence="4">The sequence shown here is derived from an EMBL/GenBank/DDBJ whole genome shotgun (WGS) entry which is preliminary data.</text>
</comment>
<dbReference type="Proteomes" id="UP001295740">
    <property type="component" value="Unassembled WGS sequence"/>
</dbReference>
<feature type="compositionally biased region" description="Basic residues" evidence="2">
    <location>
        <begin position="884"/>
        <end position="897"/>
    </location>
</feature>
<proteinExistence type="predicted"/>
<evidence type="ECO:0000313" key="5">
    <source>
        <dbReference type="Proteomes" id="UP001295740"/>
    </source>
</evidence>
<dbReference type="PROSITE" id="PS50181">
    <property type="entry name" value="FBOX"/>
    <property type="match status" value="1"/>
</dbReference>
<dbReference type="InterPro" id="IPR036047">
    <property type="entry name" value="F-box-like_dom_sf"/>
</dbReference>
<sequence length="972" mass="107765">MTEHAPTPVPPPPNTIISVASAKMGILDLPGEVLTEICSHCSQGELICLSLVSSRFRELAAAQLYRNFHIVFPDEDDPCFDSPIDGLAGGLDTFATSDYNYAQHLRDLSLDTLSAGDGAEAAYKPYLASVSCGKFMNTLLLLTLRRATALDSFRWNIRVELSKPVYKVLHSLKSLKHVHIRLQAGPSLYGLPPPLASFPANSSLATPQTGGSTHSTLFGGGSYGALAPPPVHKPSWKPRVSKHTSSKAPPTIAGFKNLESLSVLDMDNLDIITEIKTCVRDSSSTLRKLSLSFSDALAKQARKPCLDPIEPDESDEDEFQVVPLPTTVNYDSSGPAKVFRAQEERKVQESVLGRIFEFEPFTVKRFHVATDGDNEGSQSKPKNQPTDNRHTFVQSVEKISLHLINRVHGTKDLNTLEQQDMLRTILVAANKYVDSENQKTDARAASSSKEVVPSSTSGDSVDDGVATPATEEAQSSETTTSHQGSKAKTDDEVTSPEYIDITAPEQEQLVLEMQEDANDEEITVEASSSKTPASSAQVSKSPFGAGLQCAGAANRAAQRENLRVLEKTLQLFKKEADRISKVSRETDLSDEDAEPRIREAQLRLEAINQDVADIQHDMNVIEAEMDDADVQSAHLAPRADAKDELRRRMNEYARRTRGIGLHALSLHLIPIKASVLGRAIDLHMLKRITLLNVGPQAPFWVLMNKENQLQRLQLRKIFTDNVSLQFLQFVSELESLHELFILERTAKYKPESFAPQSKTTIEQIRRLVLRKHMDSIKRLMIKNEANTAWDIDEKTMKLMCRRGLVLQELAVIMSMRTLHTFIQHIAGLGQLRALQLISFRNDDTCLSVMRETRRFIVDALSHHPELKLEWLAMGDEDRAIRIVRKPNVPKKSKKSKGKGKEREVSGLGLNPVASSSTFPILPAGGWDISSDSDDDGDVPSLPRVKLELMEGVAFYDVWGVRIFKKEVMAGRL</sequence>
<feature type="region of interest" description="Disordered" evidence="2">
    <location>
        <begin position="369"/>
        <end position="389"/>
    </location>
</feature>
<dbReference type="SUPFAM" id="SSF81383">
    <property type="entry name" value="F-box domain"/>
    <property type="match status" value="1"/>
</dbReference>
<keyword evidence="1" id="KW-0175">Coiled coil</keyword>
<gene>
    <name evidence="4" type="ORF">KHLLAP_LOCUS12852</name>
</gene>
<keyword evidence="5" id="KW-1185">Reference proteome</keyword>
<reference evidence="4" key="1">
    <citation type="submission" date="2023-10" db="EMBL/GenBank/DDBJ databases">
        <authorList>
            <person name="Hackl T."/>
        </authorList>
    </citation>
    <scope>NUCLEOTIDE SEQUENCE</scope>
</reference>
<feature type="region of interest" description="Disordered" evidence="2">
    <location>
        <begin position="517"/>
        <end position="539"/>
    </location>
</feature>